<organism evidence="1 2">
    <name type="scientific">Helicobacter felis (strain ATCC 49179 / CCUG 28539 / NCTC 12436 / CS1)</name>
    <dbReference type="NCBI Taxonomy" id="936155"/>
    <lineage>
        <taxon>Bacteria</taxon>
        <taxon>Pseudomonadati</taxon>
        <taxon>Campylobacterota</taxon>
        <taxon>Epsilonproteobacteria</taxon>
        <taxon>Campylobacterales</taxon>
        <taxon>Helicobacteraceae</taxon>
        <taxon>Helicobacter</taxon>
    </lineage>
</organism>
<dbReference type="Proteomes" id="UP000007934">
    <property type="component" value="Chromosome"/>
</dbReference>
<gene>
    <name evidence="1" type="ordered locus">Hfelis_07930</name>
</gene>
<keyword evidence="2" id="KW-1185">Reference proteome</keyword>
<name>E7ABJ8_HELFC</name>
<dbReference type="HOGENOM" id="CLU_2000746_0_0_7"/>
<dbReference type="KEGG" id="hfe:HFELIS_07930"/>
<dbReference type="OrthoDB" id="5328564at2"/>
<dbReference type="GeneID" id="36133982"/>
<evidence type="ECO:0000313" key="2">
    <source>
        <dbReference type="Proteomes" id="UP000007934"/>
    </source>
</evidence>
<dbReference type="AlphaFoldDB" id="E7ABJ8"/>
<dbReference type="RefSeq" id="WP_013469243.1">
    <property type="nucleotide sequence ID" value="NC_014810.2"/>
</dbReference>
<reference evidence="1 2" key="1">
    <citation type="journal article" date="2011" name="Genome Biol. Evol.">
        <title>Comparative whole genome sequence analysis of the carcinogenic bacterial model pathogen Helicobacter felis.</title>
        <authorList>
            <person name="Arnold I.C."/>
            <person name="Zigova Z."/>
            <person name="Holden M."/>
            <person name="Lawley T.D."/>
            <person name="Rad R."/>
            <person name="Dougan G."/>
            <person name="Falkow S."/>
            <person name="Bentley S.D."/>
            <person name="Muller A."/>
        </authorList>
    </citation>
    <scope>NUCLEOTIDE SEQUENCE [LARGE SCALE GENOMIC DNA]</scope>
    <source>
        <strain evidence="2">ATCC 49179 / CCUG 28539 / NCTC 12436 / CS1</strain>
    </source>
</reference>
<sequence>MGFIKSLAIMLFFLTCANAYVLESLGSEVHLGFYHVPPNSLVWKKRRERKGYSYKKRLGAFLRGKPVPSLESVAVYEARSMHLGQYEDFTNKFQKHVKIHLPQMGNHVKASSMGACHVNLHWKF</sequence>
<dbReference type="EMBL" id="FQ670179">
    <property type="protein sequence ID" value="CBY82877.1"/>
    <property type="molecule type" value="Genomic_DNA"/>
</dbReference>
<proteinExistence type="predicted"/>
<accession>E7ABJ8</accession>
<evidence type="ECO:0000313" key="1">
    <source>
        <dbReference type="EMBL" id="CBY82877.1"/>
    </source>
</evidence>
<protein>
    <submittedName>
        <fullName evidence="1">Uncharacterized protein</fullName>
    </submittedName>
</protein>